<name>A0A9W7ZUZ6_9FUNG</name>
<feature type="compositionally biased region" description="Polar residues" evidence="1">
    <location>
        <begin position="7"/>
        <end position="44"/>
    </location>
</feature>
<keyword evidence="3" id="KW-1185">Reference proteome</keyword>
<feature type="compositionally biased region" description="Low complexity" evidence="1">
    <location>
        <begin position="157"/>
        <end position="209"/>
    </location>
</feature>
<dbReference type="OrthoDB" id="10655877at2759"/>
<feature type="region of interest" description="Disordered" evidence="1">
    <location>
        <begin position="598"/>
        <end position="651"/>
    </location>
</feature>
<gene>
    <name evidence="2" type="ORF">H4219_005718</name>
</gene>
<feature type="region of interest" description="Disordered" evidence="1">
    <location>
        <begin position="1"/>
        <end position="238"/>
    </location>
</feature>
<feature type="compositionally biased region" description="Gly residues" evidence="1">
    <location>
        <begin position="49"/>
        <end position="62"/>
    </location>
</feature>
<feature type="compositionally biased region" description="Gly residues" evidence="1">
    <location>
        <begin position="279"/>
        <end position="293"/>
    </location>
</feature>
<proteinExistence type="predicted"/>
<feature type="compositionally biased region" description="Low complexity" evidence="1">
    <location>
        <begin position="266"/>
        <end position="278"/>
    </location>
</feature>
<accession>A0A9W7ZUZ6</accession>
<evidence type="ECO:0000313" key="3">
    <source>
        <dbReference type="Proteomes" id="UP001150538"/>
    </source>
</evidence>
<sequence>MAPPPTTTDLLSGDTNMSGDQPSQGLSSPLPHTNQQGQGQNRDFNQYGYGYGPGVGGGGGPAPQGVNSSMPPTQPAAMNSYAPQVPPQQYQQQPQQQARPQQPQPQQQQQPQQPQAQQQQPRPEASFGPSPSTYNSRPQMSQPNNGGNGFSSGPEKYNSTSNANNGYGAGYGQTRPNNYQQQQQQQRPQMNRPSTFPSSNSYNNNINNIGRPPQPYNPQPSKYQSNNHNSNNNGSSGSSKTALLGLVALAPIAYGIFKSMNKNKHNNNQSSNYHSGYNNGYGGGPNGRPGGSNGNSSSLSGFFDGIDLKSIIQTVGPLVATVIGSKAFGSDSNSHNNGGGGGHYGGGHGGLFTPENMGGLLNAFTGNHHGGGFNRNHGYGPNHNMYSGGYNSTNSPYGGNSGYNSPFYPGGDYSGPGGGIFPFGYGGGPINEYQTNRGEAFLSRVFNRLFRRDENHHGAPLYTRDVSGGNGSQSPSSSGSVDLIESGRVSGSRTRDAQIWFNDYHRDKMSVNAQSSKVLGGIAAVKALLVRQTPEEQHVLTMSREEVMSRAIVQGLLIYKEFKALYANNPNVKIASSVSICSESMKTAWNIIKEASQIQGGHQQPAGSGNRHGNSNSSNSMPNIGGPSIHNNPLSPPPPYQSNPNIVHPTY</sequence>
<evidence type="ECO:0000256" key="1">
    <source>
        <dbReference type="SAM" id="MobiDB-lite"/>
    </source>
</evidence>
<dbReference type="AlphaFoldDB" id="A0A9W7ZUZ6"/>
<reference evidence="2" key="1">
    <citation type="submission" date="2022-07" db="EMBL/GenBank/DDBJ databases">
        <title>Phylogenomic reconstructions and comparative analyses of Kickxellomycotina fungi.</title>
        <authorList>
            <person name="Reynolds N.K."/>
            <person name="Stajich J.E."/>
            <person name="Barry K."/>
            <person name="Grigoriev I.V."/>
            <person name="Crous P."/>
            <person name="Smith M.E."/>
        </authorList>
    </citation>
    <scope>NUCLEOTIDE SEQUENCE</scope>
    <source>
        <strain evidence="2">NBRC 100468</strain>
    </source>
</reference>
<feature type="compositionally biased region" description="Low complexity" evidence="1">
    <location>
        <begin position="607"/>
        <end position="620"/>
    </location>
</feature>
<evidence type="ECO:0000313" key="2">
    <source>
        <dbReference type="EMBL" id="KAJ1912128.1"/>
    </source>
</evidence>
<feature type="compositionally biased region" description="Polar residues" evidence="1">
    <location>
        <begin position="129"/>
        <end position="143"/>
    </location>
</feature>
<feature type="region of interest" description="Disordered" evidence="1">
    <location>
        <begin position="265"/>
        <end position="296"/>
    </location>
</feature>
<protein>
    <submittedName>
        <fullName evidence="2">Uncharacterized protein</fullName>
    </submittedName>
</protein>
<dbReference type="Proteomes" id="UP001150538">
    <property type="component" value="Unassembled WGS sequence"/>
</dbReference>
<comment type="caution">
    <text evidence="2">The sequence shown here is derived from an EMBL/GenBank/DDBJ whole genome shotgun (WGS) entry which is preliminary data.</text>
</comment>
<dbReference type="EMBL" id="JANBPU010000376">
    <property type="protein sequence ID" value="KAJ1912128.1"/>
    <property type="molecule type" value="Genomic_DNA"/>
</dbReference>
<feature type="compositionally biased region" description="Low complexity" evidence="1">
    <location>
        <begin position="225"/>
        <end position="238"/>
    </location>
</feature>
<feature type="compositionally biased region" description="Low complexity" evidence="1">
    <location>
        <begin position="87"/>
        <end position="123"/>
    </location>
</feature>
<feature type="region of interest" description="Disordered" evidence="1">
    <location>
        <begin position="458"/>
        <end position="489"/>
    </location>
</feature>
<organism evidence="2 3">
    <name type="scientific">Mycoemilia scoparia</name>
    <dbReference type="NCBI Taxonomy" id="417184"/>
    <lineage>
        <taxon>Eukaryota</taxon>
        <taxon>Fungi</taxon>
        <taxon>Fungi incertae sedis</taxon>
        <taxon>Zoopagomycota</taxon>
        <taxon>Kickxellomycotina</taxon>
        <taxon>Kickxellomycetes</taxon>
        <taxon>Kickxellales</taxon>
        <taxon>Kickxellaceae</taxon>
        <taxon>Mycoemilia</taxon>
    </lineage>
</organism>